<evidence type="ECO:0000259" key="2">
    <source>
        <dbReference type="Pfam" id="PF05229"/>
    </source>
</evidence>
<organism evidence="3 4">
    <name type="scientific">Achromobacter insuavis</name>
    <dbReference type="NCBI Taxonomy" id="1287735"/>
    <lineage>
        <taxon>Bacteria</taxon>
        <taxon>Pseudomonadati</taxon>
        <taxon>Pseudomonadota</taxon>
        <taxon>Betaproteobacteria</taxon>
        <taxon>Burkholderiales</taxon>
        <taxon>Alcaligenaceae</taxon>
        <taxon>Achromobacter</taxon>
    </lineage>
</organism>
<keyword evidence="1" id="KW-0732">Signal</keyword>
<dbReference type="InterPro" id="IPR007893">
    <property type="entry name" value="Spore_coat_U/FanG"/>
</dbReference>
<name>A0A6J4ZYC7_9BURK</name>
<dbReference type="AlphaFoldDB" id="A0A6J4ZYC7"/>
<evidence type="ECO:0000313" key="4">
    <source>
        <dbReference type="Proteomes" id="UP000507979"/>
    </source>
</evidence>
<feature type="domain" description="Spore coat protein U/FanG" evidence="2">
    <location>
        <begin position="29"/>
        <end position="168"/>
    </location>
</feature>
<sequence length="171" mass="17187">MKRLSLCATTLTLTLAAAGALPQAALAQTTANMTVTLTITANCTIAANNLSFGSHGLLTTAVTGNTTVNVTCTNTTPYTVGLSAGSGSGSTFATRYMNGTGTGNTASTVQYQLYQPAPNQTVVWGDTGSTDRVGGVGNGSSQALTVNGTVPVQSTPAPDTYSSTVTATVYF</sequence>
<dbReference type="Pfam" id="PF05229">
    <property type="entry name" value="SCPU"/>
    <property type="match status" value="1"/>
</dbReference>
<feature type="chain" id="PRO_5026958263" description="Spore coat protein U/FanG domain-containing protein" evidence="1">
    <location>
        <begin position="28"/>
        <end position="171"/>
    </location>
</feature>
<feature type="signal peptide" evidence="1">
    <location>
        <begin position="1"/>
        <end position="27"/>
    </location>
</feature>
<protein>
    <recommendedName>
        <fullName evidence="2">Spore coat protein U/FanG domain-containing protein</fullName>
    </recommendedName>
</protein>
<dbReference type="PANTHER" id="PTHR37089">
    <property type="entry name" value="PROTEIN U-RELATED"/>
    <property type="match status" value="1"/>
</dbReference>
<reference evidence="3 4" key="1">
    <citation type="submission" date="2020-04" db="EMBL/GenBank/DDBJ databases">
        <authorList>
            <person name="De Canck E."/>
        </authorList>
    </citation>
    <scope>NUCLEOTIDE SEQUENCE [LARGE SCALE GENOMIC DNA]</scope>
    <source>
        <strain evidence="3 4">LMG 26845</strain>
    </source>
</reference>
<gene>
    <name evidence="3" type="ORF">LMG26845_02473</name>
</gene>
<dbReference type="GeneID" id="92898334"/>
<accession>A0A6J4ZYC7</accession>
<dbReference type="RefSeq" id="WP_054433995.1">
    <property type="nucleotide sequence ID" value="NZ_CADIJR010000019.1"/>
</dbReference>
<dbReference type="SMART" id="SM00972">
    <property type="entry name" value="SCPU"/>
    <property type="match status" value="1"/>
</dbReference>
<dbReference type="InterPro" id="IPR053167">
    <property type="entry name" value="Spore_coat_component"/>
</dbReference>
<dbReference type="Proteomes" id="UP000507979">
    <property type="component" value="Unassembled WGS sequence"/>
</dbReference>
<evidence type="ECO:0000313" key="3">
    <source>
        <dbReference type="EMBL" id="CAB3646279.1"/>
    </source>
</evidence>
<proteinExistence type="predicted"/>
<dbReference type="EMBL" id="CADIJR010000019">
    <property type="protein sequence ID" value="CAB3646279.1"/>
    <property type="molecule type" value="Genomic_DNA"/>
</dbReference>
<dbReference type="PANTHER" id="PTHR37089:SF4">
    <property type="entry name" value="EXPORTED PROTEIN"/>
    <property type="match status" value="1"/>
</dbReference>
<evidence type="ECO:0000256" key="1">
    <source>
        <dbReference type="SAM" id="SignalP"/>
    </source>
</evidence>
<keyword evidence="4" id="KW-1185">Reference proteome</keyword>